<gene>
    <name evidence="1" type="ORF">N7U62_03440</name>
</gene>
<reference evidence="1 2" key="1">
    <citation type="submission" date="2022-10" db="EMBL/GenBank/DDBJ databases">
        <title>Comparative genomics and taxonomic characterization of three novel marine species of genus Reichenbachiella exhibiting antioxidant and polysaccharide degradation activities.</title>
        <authorList>
            <person name="Muhammad N."/>
            <person name="Lee Y.-J."/>
            <person name="Ko J."/>
            <person name="Kim S.-G."/>
        </authorList>
    </citation>
    <scope>NUCLEOTIDE SEQUENCE [LARGE SCALE GENOMIC DNA]</scope>
    <source>
        <strain evidence="1 2">ABR2-5</strain>
    </source>
</reference>
<dbReference type="EMBL" id="JAOYOD010000001">
    <property type="protein sequence ID" value="MCV9385697.1"/>
    <property type="molecule type" value="Genomic_DNA"/>
</dbReference>
<accession>A0ABT3CQ01</accession>
<evidence type="ECO:0000313" key="1">
    <source>
        <dbReference type="EMBL" id="MCV9385697.1"/>
    </source>
</evidence>
<organism evidence="1 2">
    <name type="scientific">Reichenbachiella ulvae</name>
    <dbReference type="NCBI Taxonomy" id="2980104"/>
    <lineage>
        <taxon>Bacteria</taxon>
        <taxon>Pseudomonadati</taxon>
        <taxon>Bacteroidota</taxon>
        <taxon>Cytophagia</taxon>
        <taxon>Cytophagales</taxon>
        <taxon>Reichenbachiellaceae</taxon>
        <taxon>Reichenbachiella</taxon>
    </lineage>
</organism>
<dbReference type="Proteomes" id="UP001300692">
    <property type="component" value="Unassembled WGS sequence"/>
</dbReference>
<evidence type="ECO:0000313" key="2">
    <source>
        <dbReference type="Proteomes" id="UP001300692"/>
    </source>
</evidence>
<proteinExistence type="predicted"/>
<protein>
    <submittedName>
        <fullName evidence="1">Phosphoribosylpyrophosphate synthetase</fullName>
    </submittedName>
</protein>
<sequence length="104" mass="11822">MKTQTFDTLSEAMNALTKEGFKENFIPKENSIHAVFSDKHYQPQELKITRNFRFEGMTNPGDSTELFAIEAKDGTKGTMSMNYGANGHQNDELIKNIEMVDNQN</sequence>
<comment type="caution">
    <text evidence="1">The sequence shown here is derived from an EMBL/GenBank/DDBJ whole genome shotgun (WGS) entry which is preliminary data.</text>
</comment>
<name>A0ABT3CQ01_9BACT</name>
<dbReference type="RefSeq" id="WP_264136481.1">
    <property type="nucleotide sequence ID" value="NZ_JAOYOD010000001.1"/>
</dbReference>
<keyword evidence="2" id="KW-1185">Reference proteome</keyword>